<reference evidence="2 3" key="1">
    <citation type="journal article" date="2016" name="Nat. Commun.">
        <title>Ectomycorrhizal ecology is imprinted in the genome of the dominant symbiotic fungus Cenococcum geophilum.</title>
        <authorList>
            <consortium name="DOE Joint Genome Institute"/>
            <person name="Peter M."/>
            <person name="Kohler A."/>
            <person name="Ohm R.A."/>
            <person name="Kuo A."/>
            <person name="Krutzmann J."/>
            <person name="Morin E."/>
            <person name="Arend M."/>
            <person name="Barry K.W."/>
            <person name="Binder M."/>
            <person name="Choi C."/>
            <person name="Clum A."/>
            <person name="Copeland A."/>
            <person name="Grisel N."/>
            <person name="Haridas S."/>
            <person name="Kipfer T."/>
            <person name="LaButti K."/>
            <person name="Lindquist E."/>
            <person name="Lipzen A."/>
            <person name="Maire R."/>
            <person name="Meier B."/>
            <person name="Mihaltcheva S."/>
            <person name="Molinier V."/>
            <person name="Murat C."/>
            <person name="Poggeler S."/>
            <person name="Quandt C.A."/>
            <person name="Sperisen C."/>
            <person name="Tritt A."/>
            <person name="Tisserant E."/>
            <person name="Crous P.W."/>
            <person name="Henrissat B."/>
            <person name="Nehls U."/>
            <person name="Egli S."/>
            <person name="Spatafora J.W."/>
            <person name="Grigoriev I.V."/>
            <person name="Martin F.M."/>
        </authorList>
    </citation>
    <scope>NUCLEOTIDE SEQUENCE [LARGE SCALE GENOMIC DNA]</scope>
    <source>
        <strain evidence="2 3">CBS 459.81</strain>
    </source>
</reference>
<sequence length="269" mass="29905">MPLPIPPLISKLEKNTFPSMAILARAISTPFRTRSGSLSDNTTPPSYSARGSLSIDGSNIVLIHRYPDSALISKLSIPTLIDPTRAIPAQITLIGTLNREEHTTVRLLPEKLKWRVEEDAHPGPDQRHLSPAMRAHKRSPFLEKGKAKFTLPSGLQARSPNYIDPALTFDLTYRMAVAGLGRLRLEDQAVPTSFSLVVELKTVEETFENKNWSLINIGQRCMYGAVYQLSMDQEGSSGLWRLTSEHSEELPRYTREAGESPPLYEAGAQ</sequence>
<dbReference type="AlphaFoldDB" id="A0A8E2JDL4"/>
<dbReference type="OrthoDB" id="3922101at2759"/>
<feature type="region of interest" description="Disordered" evidence="1">
    <location>
        <begin position="250"/>
        <end position="269"/>
    </location>
</feature>
<proteinExistence type="predicted"/>
<protein>
    <recommendedName>
        <fullName evidence="4">LDB19 N-terminal domain-containing protein</fullName>
    </recommendedName>
</protein>
<gene>
    <name evidence="2" type="ORF">K432DRAFT_87028</name>
</gene>
<keyword evidence="3" id="KW-1185">Reference proteome</keyword>
<organism evidence="2 3">
    <name type="scientific">Lepidopterella palustris CBS 459.81</name>
    <dbReference type="NCBI Taxonomy" id="1314670"/>
    <lineage>
        <taxon>Eukaryota</taxon>
        <taxon>Fungi</taxon>
        <taxon>Dikarya</taxon>
        <taxon>Ascomycota</taxon>
        <taxon>Pezizomycotina</taxon>
        <taxon>Dothideomycetes</taxon>
        <taxon>Pleosporomycetidae</taxon>
        <taxon>Mytilinidiales</taxon>
        <taxon>Argynnaceae</taxon>
        <taxon>Lepidopterella</taxon>
    </lineage>
</organism>
<dbReference type="Proteomes" id="UP000250266">
    <property type="component" value="Unassembled WGS sequence"/>
</dbReference>
<evidence type="ECO:0000256" key="1">
    <source>
        <dbReference type="SAM" id="MobiDB-lite"/>
    </source>
</evidence>
<dbReference type="EMBL" id="KV745044">
    <property type="protein sequence ID" value="OCK78710.1"/>
    <property type="molecule type" value="Genomic_DNA"/>
</dbReference>
<accession>A0A8E2JDL4</accession>
<name>A0A8E2JDL4_9PEZI</name>
<evidence type="ECO:0008006" key="4">
    <source>
        <dbReference type="Google" id="ProtNLM"/>
    </source>
</evidence>
<evidence type="ECO:0000313" key="3">
    <source>
        <dbReference type="Proteomes" id="UP000250266"/>
    </source>
</evidence>
<evidence type="ECO:0000313" key="2">
    <source>
        <dbReference type="EMBL" id="OCK78710.1"/>
    </source>
</evidence>